<dbReference type="AlphaFoldDB" id="A0A8J4YX14"/>
<evidence type="ECO:0000313" key="2">
    <source>
        <dbReference type="Proteomes" id="UP000770661"/>
    </source>
</evidence>
<proteinExistence type="predicted"/>
<dbReference type="Proteomes" id="UP000770661">
    <property type="component" value="Unassembled WGS sequence"/>
</dbReference>
<keyword evidence="2" id="KW-1185">Reference proteome</keyword>
<dbReference type="EMBL" id="JACEEZ010002765">
    <property type="protein sequence ID" value="KAG0727985.1"/>
    <property type="molecule type" value="Genomic_DNA"/>
</dbReference>
<sequence>MIIYIIMKTHPVSMSSSKPCKKPSLELRRALKGALAMARDRGYVMSGDNPLLTPPPRDCKTFFRSFPAHFDVTDRLGQQVTRFEFWKKPLKQLPGREGEVVAQRVRRAARRTGVSLTRLRLVLLVPHYTHQQERREQRALKGLGAHLEVFTHQFFSRANELPASPPCELLADRMLVERYQDVYGHVGDLPKVNADNFWCRYLGAAYGDILLSSGGQGGMRSMQLVVPSRRACDDHCGEAERRVTQWRDARTSLNGYLEAIRENPHYY</sequence>
<evidence type="ECO:0000313" key="1">
    <source>
        <dbReference type="EMBL" id="KAG0727985.1"/>
    </source>
</evidence>
<protein>
    <submittedName>
        <fullName evidence="1">Uncharacterized protein</fullName>
    </submittedName>
</protein>
<reference evidence="1" key="1">
    <citation type="submission" date="2020-07" db="EMBL/GenBank/DDBJ databases">
        <title>The High-quality genome of the commercially important snow crab, Chionoecetes opilio.</title>
        <authorList>
            <person name="Jeong J.-H."/>
            <person name="Ryu S."/>
        </authorList>
    </citation>
    <scope>NUCLEOTIDE SEQUENCE</scope>
    <source>
        <strain evidence="1">MADBK_172401_WGS</strain>
        <tissue evidence="1">Digestive gland</tissue>
    </source>
</reference>
<name>A0A8J4YX14_CHIOP</name>
<dbReference type="OrthoDB" id="10408776at2759"/>
<gene>
    <name evidence="1" type="ORF">GWK47_033477</name>
</gene>
<accession>A0A8J4YX14</accession>
<comment type="caution">
    <text evidence="1">The sequence shown here is derived from an EMBL/GenBank/DDBJ whole genome shotgun (WGS) entry which is preliminary data.</text>
</comment>
<organism evidence="1 2">
    <name type="scientific">Chionoecetes opilio</name>
    <name type="common">Atlantic snow crab</name>
    <name type="synonym">Cancer opilio</name>
    <dbReference type="NCBI Taxonomy" id="41210"/>
    <lineage>
        <taxon>Eukaryota</taxon>
        <taxon>Metazoa</taxon>
        <taxon>Ecdysozoa</taxon>
        <taxon>Arthropoda</taxon>
        <taxon>Crustacea</taxon>
        <taxon>Multicrustacea</taxon>
        <taxon>Malacostraca</taxon>
        <taxon>Eumalacostraca</taxon>
        <taxon>Eucarida</taxon>
        <taxon>Decapoda</taxon>
        <taxon>Pleocyemata</taxon>
        <taxon>Brachyura</taxon>
        <taxon>Eubrachyura</taxon>
        <taxon>Majoidea</taxon>
        <taxon>Majidae</taxon>
        <taxon>Chionoecetes</taxon>
    </lineage>
</organism>